<accession>A0A9P4U795</accession>
<dbReference type="AlphaFoldDB" id="A0A9P4U795"/>
<evidence type="ECO:0000313" key="1">
    <source>
        <dbReference type="EMBL" id="KAF2440944.1"/>
    </source>
</evidence>
<organism evidence="1 2">
    <name type="scientific">Karstenula rhodostoma CBS 690.94</name>
    <dbReference type="NCBI Taxonomy" id="1392251"/>
    <lineage>
        <taxon>Eukaryota</taxon>
        <taxon>Fungi</taxon>
        <taxon>Dikarya</taxon>
        <taxon>Ascomycota</taxon>
        <taxon>Pezizomycotina</taxon>
        <taxon>Dothideomycetes</taxon>
        <taxon>Pleosporomycetidae</taxon>
        <taxon>Pleosporales</taxon>
        <taxon>Massarineae</taxon>
        <taxon>Didymosphaeriaceae</taxon>
        <taxon>Karstenula</taxon>
    </lineage>
</organism>
<keyword evidence="2" id="KW-1185">Reference proteome</keyword>
<proteinExistence type="predicted"/>
<reference evidence="1" key="1">
    <citation type="journal article" date="2020" name="Stud. Mycol.">
        <title>101 Dothideomycetes genomes: a test case for predicting lifestyles and emergence of pathogens.</title>
        <authorList>
            <person name="Haridas S."/>
            <person name="Albert R."/>
            <person name="Binder M."/>
            <person name="Bloem J."/>
            <person name="Labutti K."/>
            <person name="Salamov A."/>
            <person name="Andreopoulos B."/>
            <person name="Baker S."/>
            <person name="Barry K."/>
            <person name="Bills G."/>
            <person name="Bluhm B."/>
            <person name="Cannon C."/>
            <person name="Castanera R."/>
            <person name="Culley D."/>
            <person name="Daum C."/>
            <person name="Ezra D."/>
            <person name="Gonzalez J."/>
            <person name="Henrissat B."/>
            <person name="Kuo A."/>
            <person name="Liang C."/>
            <person name="Lipzen A."/>
            <person name="Lutzoni F."/>
            <person name="Magnuson J."/>
            <person name="Mondo S."/>
            <person name="Nolan M."/>
            <person name="Ohm R."/>
            <person name="Pangilinan J."/>
            <person name="Park H.-J."/>
            <person name="Ramirez L."/>
            <person name="Alfaro M."/>
            <person name="Sun H."/>
            <person name="Tritt A."/>
            <person name="Yoshinaga Y."/>
            <person name="Zwiers L.-H."/>
            <person name="Turgeon B."/>
            <person name="Goodwin S."/>
            <person name="Spatafora J."/>
            <person name="Crous P."/>
            <person name="Grigoriev I."/>
        </authorList>
    </citation>
    <scope>NUCLEOTIDE SEQUENCE</scope>
    <source>
        <strain evidence="1">CBS 690.94</strain>
    </source>
</reference>
<comment type="caution">
    <text evidence="1">The sequence shown here is derived from an EMBL/GenBank/DDBJ whole genome shotgun (WGS) entry which is preliminary data.</text>
</comment>
<sequence>MVGILATAVARLTGEVFCQHYKLCRSLPRPLGASPCRLQPLSRWASGSGGIFSVMYTICPLHGSFSAYAYSLCVLCSLRTCRYCCH</sequence>
<protein>
    <submittedName>
        <fullName evidence="1">Uncharacterized protein</fullName>
    </submittedName>
</protein>
<gene>
    <name evidence="1" type="ORF">P171DRAFT_85910</name>
</gene>
<dbReference type="Proteomes" id="UP000799764">
    <property type="component" value="Unassembled WGS sequence"/>
</dbReference>
<dbReference type="EMBL" id="MU001506">
    <property type="protein sequence ID" value="KAF2440944.1"/>
    <property type="molecule type" value="Genomic_DNA"/>
</dbReference>
<evidence type="ECO:0000313" key="2">
    <source>
        <dbReference type="Proteomes" id="UP000799764"/>
    </source>
</evidence>
<name>A0A9P4U795_9PLEO</name>